<dbReference type="FunFam" id="3.40.50.300:FF:000127">
    <property type="entry name" value="Ribose import ATP-binding protein RbsA"/>
    <property type="match status" value="1"/>
</dbReference>
<dbReference type="GO" id="GO:0005524">
    <property type="term" value="F:ATP binding"/>
    <property type="evidence" value="ECO:0007669"/>
    <property type="project" value="UniProtKB-KW"/>
</dbReference>
<protein>
    <submittedName>
        <fullName evidence="12">Sugar ABC transporter ATP-binding protein</fullName>
    </submittedName>
</protein>
<feature type="domain" description="ABC transporter" evidence="11">
    <location>
        <begin position="250"/>
        <end position="496"/>
    </location>
</feature>
<evidence type="ECO:0000256" key="9">
    <source>
        <dbReference type="ARBA" id="ARBA00022967"/>
    </source>
</evidence>
<dbReference type="EMBL" id="JAOUSF010000002">
    <property type="protein sequence ID" value="MCU9613128.1"/>
    <property type="molecule type" value="Genomic_DNA"/>
</dbReference>
<evidence type="ECO:0000256" key="8">
    <source>
        <dbReference type="ARBA" id="ARBA00022840"/>
    </source>
</evidence>
<dbReference type="FunFam" id="3.40.50.300:FF:000126">
    <property type="entry name" value="Galactose/methyl galactoside import ATP-binding protein MglA"/>
    <property type="match status" value="1"/>
</dbReference>
<dbReference type="PROSITE" id="PS00211">
    <property type="entry name" value="ABC_TRANSPORTER_1"/>
    <property type="match status" value="1"/>
</dbReference>
<keyword evidence="4" id="KW-1003">Cell membrane</keyword>
<name>A0AAE3IT23_9BACI</name>
<dbReference type="AlphaFoldDB" id="A0AAE3IT23"/>
<evidence type="ECO:0000256" key="5">
    <source>
        <dbReference type="ARBA" id="ARBA00022597"/>
    </source>
</evidence>
<dbReference type="InterPro" id="IPR017871">
    <property type="entry name" value="ABC_transporter-like_CS"/>
</dbReference>
<keyword evidence="13" id="KW-1185">Reference proteome</keyword>
<evidence type="ECO:0000256" key="6">
    <source>
        <dbReference type="ARBA" id="ARBA00022737"/>
    </source>
</evidence>
<dbReference type="CDD" id="cd03216">
    <property type="entry name" value="ABC_Carb_Monos_I"/>
    <property type="match status" value="1"/>
</dbReference>
<proteinExistence type="predicted"/>
<dbReference type="GO" id="GO:0016887">
    <property type="term" value="F:ATP hydrolysis activity"/>
    <property type="evidence" value="ECO:0007669"/>
    <property type="project" value="InterPro"/>
</dbReference>
<dbReference type="PANTHER" id="PTHR43790">
    <property type="entry name" value="CARBOHYDRATE TRANSPORT ATP-BINDING PROTEIN MG119-RELATED"/>
    <property type="match status" value="1"/>
</dbReference>
<dbReference type="CDD" id="cd03215">
    <property type="entry name" value="ABC_Carb_Monos_II"/>
    <property type="match status" value="1"/>
</dbReference>
<dbReference type="GO" id="GO:0015749">
    <property type="term" value="P:monosaccharide transmembrane transport"/>
    <property type="evidence" value="ECO:0007669"/>
    <property type="project" value="UniProtKB-ARBA"/>
</dbReference>
<gene>
    <name evidence="12" type="primary">gguA</name>
    <name evidence="12" type="ORF">OEV98_06130</name>
</gene>
<reference evidence="12" key="1">
    <citation type="submission" date="2022-10" db="EMBL/GenBank/DDBJ databases">
        <title>Description of Fervidibacillus gen. nov. in the family Fervidibacillaceae fam. nov. with two species, Fervidibacillus albus sp. nov., and Fervidibacillus halotolerans sp. nov., isolated from tidal flat sediments.</title>
        <authorList>
            <person name="Kwon K.K."/>
            <person name="Yang S.-H."/>
        </authorList>
    </citation>
    <scope>NUCLEOTIDE SEQUENCE</scope>
    <source>
        <strain evidence="12">JCM 19140</strain>
    </source>
</reference>
<evidence type="ECO:0000256" key="2">
    <source>
        <dbReference type="ARBA" id="ARBA00004533"/>
    </source>
</evidence>
<evidence type="ECO:0000259" key="11">
    <source>
        <dbReference type="PROSITE" id="PS50893"/>
    </source>
</evidence>
<feature type="domain" description="ABC transporter" evidence="11">
    <location>
        <begin position="6"/>
        <end position="241"/>
    </location>
</feature>
<dbReference type="InterPro" id="IPR003593">
    <property type="entry name" value="AAA+_ATPase"/>
</dbReference>
<evidence type="ECO:0000313" key="12">
    <source>
        <dbReference type="EMBL" id="MCU9613128.1"/>
    </source>
</evidence>
<organism evidence="12 13">
    <name type="scientific">Perspicuibacillus lycopersici</name>
    <dbReference type="NCBI Taxonomy" id="1325689"/>
    <lineage>
        <taxon>Bacteria</taxon>
        <taxon>Bacillati</taxon>
        <taxon>Bacillota</taxon>
        <taxon>Bacilli</taxon>
        <taxon>Bacillales</taxon>
        <taxon>Bacillaceae</taxon>
        <taxon>Perspicuibacillus</taxon>
    </lineage>
</organism>
<keyword evidence="10" id="KW-0472">Membrane</keyword>
<keyword evidence="7" id="KW-0547">Nucleotide-binding</keyword>
<dbReference type="GO" id="GO:0005886">
    <property type="term" value="C:plasma membrane"/>
    <property type="evidence" value="ECO:0007669"/>
    <property type="project" value="UniProtKB-SubCell"/>
</dbReference>
<dbReference type="RefSeq" id="WP_263072340.1">
    <property type="nucleotide sequence ID" value="NZ_JAOUSF010000002.1"/>
</dbReference>
<evidence type="ECO:0000256" key="3">
    <source>
        <dbReference type="ARBA" id="ARBA00022448"/>
    </source>
</evidence>
<evidence type="ECO:0000256" key="7">
    <source>
        <dbReference type="ARBA" id="ARBA00022741"/>
    </source>
</evidence>
<dbReference type="SUPFAM" id="SSF52540">
    <property type="entry name" value="P-loop containing nucleoside triphosphate hydrolases"/>
    <property type="match status" value="2"/>
</dbReference>
<keyword evidence="5" id="KW-0762">Sugar transport</keyword>
<evidence type="ECO:0000256" key="1">
    <source>
        <dbReference type="ARBA" id="ARBA00004202"/>
    </source>
</evidence>
<keyword evidence="9" id="KW-1278">Translocase</keyword>
<evidence type="ECO:0000256" key="10">
    <source>
        <dbReference type="ARBA" id="ARBA00023136"/>
    </source>
</evidence>
<evidence type="ECO:0000256" key="4">
    <source>
        <dbReference type="ARBA" id="ARBA00022475"/>
    </source>
</evidence>
<dbReference type="InterPro" id="IPR027417">
    <property type="entry name" value="P-loop_NTPase"/>
</dbReference>
<dbReference type="PROSITE" id="PS50893">
    <property type="entry name" value="ABC_TRANSPORTER_2"/>
    <property type="match status" value="2"/>
</dbReference>
<dbReference type="InterPro" id="IPR050107">
    <property type="entry name" value="ABC_carbohydrate_import_ATPase"/>
</dbReference>
<comment type="subcellular location">
    <subcellularLocation>
        <location evidence="2">Cell inner membrane</location>
    </subcellularLocation>
    <subcellularLocation>
        <location evidence="1">Cell membrane</location>
        <topology evidence="1">Peripheral membrane protein</topology>
    </subcellularLocation>
</comment>
<dbReference type="Gene3D" id="3.40.50.300">
    <property type="entry name" value="P-loop containing nucleotide triphosphate hydrolases"/>
    <property type="match status" value="2"/>
</dbReference>
<dbReference type="SMART" id="SM00382">
    <property type="entry name" value="AAA"/>
    <property type="match status" value="2"/>
</dbReference>
<dbReference type="Proteomes" id="UP001209318">
    <property type="component" value="Unassembled WGS sequence"/>
</dbReference>
<sequence length="504" mass="56535">MKNTILELHNINKSFPGVKALSNVNFTLRKGEVHALMGENGAGKSTLMKVLTGVNKPDAGLIKFENQEYKSFDIIQSEKLGISMIYQELNLIPYLTIAENIFLARELKKKFTIDKRKMNAEAKQLFQRLGVEIDPTVTVKNLNIALQQIVEIVKAVSKNVKVLVMDEPTAPLTNDEVELLFVLVEKLKADGVSIIYISHRMDEIFRLCDRVTVLRDGQYVETKEISKTNKDELIRLMVGRDITNQYPPRIEVTSNTKVALKVRNLTNEKLKNVSIDVKKGEIVGIGGLVGAGRTELLRAIYGVDKIYSGTIQKDNIDLHIKHPSEAIHLGIVLVPEDRKQQGLLLEMNIKDNISLPSLKDLKKGLVINQRKIQVEVKELIKSLSIKTPSMNQISKNLSGGNQQKVVIAKWLLSQADILMFDEPTRGIDVGAKYEIYSLMNKLKNEGKSIIMVSSDMPELIGMSDRIYVMCEGQMSGHIMGEDINQEKILELASNYTNPAMKAIN</sequence>
<dbReference type="PANTHER" id="PTHR43790:SF9">
    <property type="entry name" value="GALACTOFURANOSE TRANSPORTER ATP-BINDING PROTEIN YTFR"/>
    <property type="match status" value="1"/>
</dbReference>
<keyword evidence="6" id="KW-0677">Repeat</keyword>
<dbReference type="InterPro" id="IPR003439">
    <property type="entry name" value="ABC_transporter-like_ATP-bd"/>
</dbReference>
<accession>A0AAE3IT23</accession>
<comment type="caution">
    <text evidence="12">The sequence shown here is derived from an EMBL/GenBank/DDBJ whole genome shotgun (WGS) entry which is preliminary data.</text>
</comment>
<keyword evidence="3" id="KW-0813">Transport</keyword>
<evidence type="ECO:0000313" key="13">
    <source>
        <dbReference type="Proteomes" id="UP001209318"/>
    </source>
</evidence>
<keyword evidence="8 12" id="KW-0067">ATP-binding</keyword>
<dbReference type="Pfam" id="PF00005">
    <property type="entry name" value="ABC_tran"/>
    <property type="match status" value="2"/>
</dbReference>